<evidence type="ECO:0000313" key="15">
    <source>
        <dbReference type="Proteomes" id="UP000719766"/>
    </source>
</evidence>
<dbReference type="Pfam" id="PF00642">
    <property type="entry name" value="zf-CCCH"/>
    <property type="match status" value="1"/>
</dbReference>
<evidence type="ECO:0000256" key="10">
    <source>
        <dbReference type="SAM" id="MobiDB-lite"/>
    </source>
</evidence>
<reference evidence="14" key="1">
    <citation type="journal article" date="2020" name="New Phytol.">
        <title>Comparative genomics reveals dynamic genome evolution in host specialist ectomycorrhizal fungi.</title>
        <authorList>
            <person name="Lofgren L.A."/>
            <person name="Nguyen N.H."/>
            <person name="Vilgalys R."/>
            <person name="Ruytinx J."/>
            <person name="Liao H.L."/>
            <person name="Branco S."/>
            <person name="Kuo A."/>
            <person name="LaButti K."/>
            <person name="Lipzen A."/>
            <person name="Andreopoulos W."/>
            <person name="Pangilinan J."/>
            <person name="Riley R."/>
            <person name="Hundley H."/>
            <person name="Na H."/>
            <person name="Barry K."/>
            <person name="Grigoriev I.V."/>
            <person name="Stajich J.E."/>
            <person name="Kennedy P.G."/>
        </authorList>
    </citation>
    <scope>NUCLEOTIDE SEQUENCE</scope>
    <source>
        <strain evidence="14">S12</strain>
    </source>
</reference>
<keyword evidence="8 9" id="KW-0862">Zinc</keyword>
<organism evidence="14 15">
    <name type="scientific">Suillus plorans</name>
    <dbReference type="NCBI Taxonomy" id="116603"/>
    <lineage>
        <taxon>Eukaryota</taxon>
        <taxon>Fungi</taxon>
        <taxon>Dikarya</taxon>
        <taxon>Basidiomycota</taxon>
        <taxon>Agaricomycotina</taxon>
        <taxon>Agaricomycetes</taxon>
        <taxon>Agaricomycetidae</taxon>
        <taxon>Boletales</taxon>
        <taxon>Suillineae</taxon>
        <taxon>Suillaceae</taxon>
        <taxon>Suillus</taxon>
    </lineage>
</organism>
<feature type="compositionally biased region" description="Polar residues" evidence="10">
    <location>
        <begin position="66"/>
        <end position="95"/>
    </location>
</feature>
<dbReference type="InterPro" id="IPR036855">
    <property type="entry name" value="Znf_CCCH_sf"/>
</dbReference>
<feature type="region of interest" description="Disordered" evidence="10">
    <location>
        <begin position="34"/>
        <end position="98"/>
    </location>
</feature>
<dbReference type="InterPro" id="IPR002867">
    <property type="entry name" value="IBR_dom"/>
</dbReference>
<keyword evidence="4 9" id="KW-0479">Metal-binding</keyword>
<proteinExistence type="predicted"/>
<evidence type="ECO:0000256" key="9">
    <source>
        <dbReference type="PROSITE-ProRule" id="PRU00723"/>
    </source>
</evidence>
<evidence type="ECO:0000256" key="6">
    <source>
        <dbReference type="ARBA" id="ARBA00022771"/>
    </source>
</evidence>
<dbReference type="GO" id="GO:0061630">
    <property type="term" value="F:ubiquitin protein ligase activity"/>
    <property type="evidence" value="ECO:0007669"/>
    <property type="project" value="UniProtKB-EC"/>
</dbReference>
<dbReference type="GO" id="GO:0008270">
    <property type="term" value="F:zinc ion binding"/>
    <property type="evidence" value="ECO:0007669"/>
    <property type="project" value="UniProtKB-KW"/>
</dbReference>
<sequence length="1083" mass="120825">MSCQYHLQGHCRFGAKCKFSHEIQGDALAHTQHVQHAELSRTTVNRPSNHKGRRQHNGQQNRQPRAPQSQVQRTMSQRSTSENSAHTSVGPSRSSKGGEVCRAWKAGMCARGTKCRFLHGIEEHLEDVIPQQIETEEKLAREARAAEIARAHAAENEARAAEIARAHAAEAKARAAEIARVRAAEAKARAAEIAKVRAAEAKARAAEAARVRAAETSARAAEIAKEAAAKTVQNVVLGSIVTFSAGLELSHLITGFECCTLRITNLPPNVQEDEINALFTDRGLDRGRFHLVSVKPMPGGGKLSAEIITDAESGKALSLDLGGLEFRDEVLTLEVSGYNSPGSMSAATERDSNVLTISWRAPSVRYVAEYPDTVNVTAKAQELNRQMCSGRRVKVEVNTMPPGRFVPTFHHNSIKISFLPPTISDEEVKTFSGSDGVRRLTVRGGGGVFSEDVGHITATLREDIKCISPGTLKSLEPLLPTPSIDGTVVVRARFSSWEDADAVHTRLINHRIGNVSFWFRLPNPTQYSITISTEQFRAQKPLWDALIGGIKDKRACMLHIHEQSAVVRMRLSGSKKEAIGALKVRAESLIAGEKVEGWHMTLGYPNNKFLRSVFDDTGALVRADCRRQVLKVYGESKAVEQARELIKDKLEQLSSLEYTKVLAKQSVRFFIARGIPELRETFGEDNVKFVISARRITISGGEEARHALERLIQGSLSGPQTVPDPSGQQSCPICYDNVSSPLPLGCGHVYCSPCMRHFLTSALESGQFPLTCMGDETQCKVPIPIPTIQQFLPQTSFNRLLEIAFHGYISRHPQEFKYCKTPDCNQIYRSTDPSTAVAGQCPSCFSNICTSCHDDAHEGMDCVENKRQAGRVAEERETEAWLAAHGGRVKKCPTCQALIEKVDGCNHMTCTLCDSHICWRCMGVFSASTIYPHMNRDHGTIYDEHPVDEAVNVQEQQWLLGLAARQRQQHEEWRVEQARFEERQRREVEVVIREEAERRAAIARQEAIRGEQARLEAVRREQARLEAVRREQARLEDTRRDEARRRATWQDHETQYQQMRQRERARAQAQQEERSSSWGCTIM</sequence>
<dbReference type="SMART" id="SM00647">
    <property type="entry name" value="IBR"/>
    <property type="match status" value="2"/>
</dbReference>
<dbReference type="PROSITE" id="PS50103">
    <property type="entry name" value="ZF_C3H1"/>
    <property type="match status" value="2"/>
</dbReference>
<feature type="domain" description="C3H1-type" evidence="12">
    <location>
        <begin position="95"/>
        <end position="122"/>
    </location>
</feature>
<dbReference type="AlphaFoldDB" id="A0A9P7J3Z3"/>
<evidence type="ECO:0000256" key="3">
    <source>
        <dbReference type="ARBA" id="ARBA00022679"/>
    </source>
</evidence>
<feature type="zinc finger region" description="C3H1-type" evidence="9">
    <location>
        <begin position="95"/>
        <end position="122"/>
    </location>
</feature>
<dbReference type="SUPFAM" id="SSF90229">
    <property type="entry name" value="CCCH zinc finger"/>
    <property type="match status" value="1"/>
</dbReference>
<keyword evidence="6 9" id="KW-0863">Zinc-finger</keyword>
<keyword evidence="3" id="KW-0808">Transferase</keyword>
<evidence type="ECO:0000256" key="4">
    <source>
        <dbReference type="ARBA" id="ARBA00022723"/>
    </source>
</evidence>
<evidence type="ECO:0000256" key="5">
    <source>
        <dbReference type="ARBA" id="ARBA00022737"/>
    </source>
</evidence>
<dbReference type="PANTHER" id="PTHR11685">
    <property type="entry name" value="RBR FAMILY RING FINGER AND IBR DOMAIN-CONTAINING"/>
    <property type="match status" value="1"/>
</dbReference>
<evidence type="ECO:0000256" key="2">
    <source>
        <dbReference type="ARBA" id="ARBA00012251"/>
    </source>
</evidence>
<dbReference type="PROSITE" id="PS50096">
    <property type="entry name" value="IQ"/>
    <property type="match status" value="1"/>
</dbReference>
<dbReference type="Proteomes" id="UP000719766">
    <property type="component" value="Unassembled WGS sequence"/>
</dbReference>
<feature type="domain" description="RING-type" evidence="11">
    <location>
        <begin position="731"/>
        <end position="776"/>
    </location>
</feature>
<evidence type="ECO:0000259" key="12">
    <source>
        <dbReference type="PROSITE" id="PS50103"/>
    </source>
</evidence>
<dbReference type="EMBL" id="JABBWE010000006">
    <property type="protein sequence ID" value="KAG1802030.1"/>
    <property type="molecule type" value="Genomic_DNA"/>
</dbReference>
<dbReference type="EC" id="2.3.2.31" evidence="2"/>
<evidence type="ECO:0000256" key="1">
    <source>
        <dbReference type="ARBA" id="ARBA00001798"/>
    </source>
</evidence>
<dbReference type="GeneID" id="64602993"/>
<evidence type="ECO:0000256" key="8">
    <source>
        <dbReference type="ARBA" id="ARBA00022833"/>
    </source>
</evidence>
<keyword evidence="15" id="KW-1185">Reference proteome</keyword>
<feature type="domain" description="C3H1-type" evidence="12">
    <location>
        <begin position="1"/>
        <end position="24"/>
    </location>
</feature>
<dbReference type="InterPro" id="IPR044066">
    <property type="entry name" value="TRIAD_supradom"/>
</dbReference>
<feature type="compositionally biased region" description="Basic and acidic residues" evidence="10">
    <location>
        <begin position="1032"/>
        <end position="1075"/>
    </location>
</feature>
<evidence type="ECO:0000313" key="14">
    <source>
        <dbReference type="EMBL" id="KAG1802030.1"/>
    </source>
</evidence>
<dbReference type="RefSeq" id="XP_041165222.1">
    <property type="nucleotide sequence ID" value="XM_041309229.1"/>
</dbReference>
<dbReference type="GO" id="GO:0016567">
    <property type="term" value="P:protein ubiquitination"/>
    <property type="evidence" value="ECO:0007669"/>
    <property type="project" value="InterPro"/>
</dbReference>
<feature type="domain" description="RING-type" evidence="13">
    <location>
        <begin position="727"/>
        <end position="944"/>
    </location>
</feature>
<gene>
    <name evidence="14" type="ORF">HD556DRAFT_1524112</name>
</gene>
<dbReference type="Pfam" id="PF22191">
    <property type="entry name" value="IBR_1"/>
    <property type="match status" value="1"/>
</dbReference>
<dbReference type="PROSITE" id="PS50089">
    <property type="entry name" value="ZF_RING_2"/>
    <property type="match status" value="1"/>
</dbReference>
<dbReference type="InterPro" id="IPR001841">
    <property type="entry name" value="Znf_RING"/>
</dbReference>
<dbReference type="PROSITE" id="PS51873">
    <property type="entry name" value="TRIAD"/>
    <property type="match status" value="1"/>
</dbReference>
<keyword evidence="5" id="KW-0677">Repeat</keyword>
<feature type="zinc finger region" description="C3H1-type" evidence="9">
    <location>
        <begin position="1"/>
        <end position="24"/>
    </location>
</feature>
<dbReference type="SUPFAM" id="SSF57850">
    <property type="entry name" value="RING/U-box"/>
    <property type="match status" value="2"/>
</dbReference>
<protein>
    <recommendedName>
        <fullName evidence="2">RBR-type E3 ubiquitin transferase</fullName>
        <ecNumber evidence="2">2.3.2.31</ecNumber>
    </recommendedName>
</protein>
<dbReference type="Gene3D" id="1.20.120.1750">
    <property type="match status" value="1"/>
</dbReference>
<comment type="catalytic activity">
    <reaction evidence="1">
        <text>[E2 ubiquitin-conjugating enzyme]-S-ubiquitinyl-L-cysteine + [acceptor protein]-L-lysine = [E2 ubiquitin-conjugating enzyme]-L-cysteine + [acceptor protein]-N(6)-ubiquitinyl-L-lysine.</text>
        <dbReference type="EC" id="2.3.2.31"/>
    </reaction>
</comment>
<dbReference type="InterPro" id="IPR018957">
    <property type="entry name" value="Znf_C3HC4_RING-type"/>
</dbReference>
<comment type="caution">
    <text evidence="14">The sequence shown here is derived from an EMBL/GenBank/DDBJ whole genome shotgun (WGS) entry which is preliminary data.</text>
</comment>
<dbReference type="InterPro" id="IPR031127">
    <property type="entry name" value="E3_UB_ligase_RBR"/>
</dbReference>
<dbReference type="Pfam" id="PF01485">
    <property type="entry name" value="IBR"/>
    <property type="match status" value="1"/>
</dbReference>
<dbReference type="InterPro" id="IPR017907">
    <property type="entry name" value="Znf_RING_CS"/>
</dbReference>
<dbReference type="SMART" id="SM00356">
    <property type="entry name" value="ZnF_C3H1"/>
    <property type="match status" value="2"/>
</dbReference>
<dbReference type="InterPro" id="IPR000571">
    <property type="entry name" value="Znf_CCCH"/>
</dbReference>
<feature type="region of interest" description="Disordered" evidence="10">
    <location>
        <begin position="1032"/>
        <end position="1083"/>
    </location>
</feature>
<dbReference type="OrthoDB" id="1431934at2759"/>
<evidence type="ECO:0000259" key="13">
    <source>
        <dbReference type="PROSITE" id="PS51873"/>
    </source>
</evidence>
<dbReference type="CDD" id="cd20335">
    <property type="entry name" value="BRcat_RBR"/>
    <property type="match status" value="1"/>
</dbReference>
<evidence type="ECO:0000256" key="7">
    <source>
        <dbReference type="ARBA" id="ARBA00022786"/>
    </source>
</evidence>
<accession>A0A9P7J3Z3</accession>
<dbReference type="PROSITE" id="PS00518">
    <property type="entry name" value="ZF_RING_1"/>
    <property type="match status" value="1"/>
</dbReference>
<keyword evidence="7" id="KW-0833">Ubl conjugation pathway</keyword>
<dbReference type="InterPro" id="IPR013083">
    <property type="entry name" value="Znf_RING/FYVE/PHD"/>
</dbReference>
<name>A0A9P7J3Z3_9AGAM</name>
<dbReference type="Gene3D" id="3.30.40.10">
    <property type="entry name" value="Zinc/RING finger domain, C3HC4 (zinc finger)"/>
    <property type="match status" value="1"/>
</dbReference>
<dbReference type="Gene3D" id="3.30.1370.210">
    <property type="match status" value="1"/>
</dbReference>
<evidence type="ECO:0000259" key="11">
    <source>
        <dbReference type="PROSITE" id="PS50089"/>
    </source>
</evidence>
<dbReference type="Pfam" id="PF00097">
    <property type="entry name" value="zf-C3HC4"/>
    <property type="match status" value="1"/>
</dbReference>